<dbReference type="GO" id="GO:0006605">
    <property type="term" value="P:protein targeting"/>
    <property type="evidence" value="ECO:0007669"/>
    <property type="project" value="UniProtKB-UniRule"/>
</dbReference>
<evidence type="ECO:0000256" key="6">
    <source>
        <dbReference type="ARBA" id="ARBA00022989"/>
    </source>
</evidence>
<dbReference type="GO" id="GO:0043952">
    <property type="term" value="P:protein transport by the Sec complex"/>
    <property type="evidence" value="ECO:0007669"/>
    <property type="project" value="UniProtKB-UniRule"/>
</dbReference>
<feature type="transmembrane region" description="Helical" evidence="10">
    <location>
        <begin position="148"/>
        <end position="167"/>
    </location>
</feature>
<dbReference type="FunFam" id="1.10.3370.10:FF:000001">
    <property type="entry name" value="Preprotein translocase subunit SecY"/>
    <property type="match status" value="1"/>
</dbReference>
<keyword evidence="3 10" id="KW-0813">Transport</keyword>
<keyword evidence="10" id="KW-1003">Cell membrane</keyword>
<evidence type="ECO:0000256" key="9">
    <source>
        <dbReference type="ARBA" id="ARBA00039733"/>
    </source>
</evidence>
<evidence type="ECO:0000256" key="4">
    <source>
        <dbReference type="ARBA" id="ARBA00022692"/>
    </source>
</evidence>
<dbReference type="EMBL" id="MFUY01000002">
    <property type="protein sequence ID" value="OGI86598.1"/>
    <property type="molecule type" value="Genomic_DNA"/>
</dbReference>
<dbReference type="NCBIfam" id="TIGR00967">
    <property type="entry name" value="3a0501s007"/>
    <property type="match status" value="1"/>
</dbReference>
<evidence type="ECO:0000313" key="15">
    <source>
        <dbReference type="Proteomes" id="UP000176187"/>
    </source>
</evidence>
<comment type="similarity">
    <text evidence="2 10 13">Belongs to the SecY/SEC61-alpha family.</text>
</comment>
<evidence type="ECO:0000313" key="14">
    <source>
        <dbReference type="EMBL" id="OGI86598.1"/>
    </source>
</evidence>
<dbReference type="PROSITE" id="PS00756">
    <property type="entry name" value="SECY_2"/>
    <property type="match status" value="1"/>
</dbReference>
<organism evidence="14 15">
    <name type="scientific">Candidatus Nomurabacteria bacterium RIFCSPLOWO2_01_FULL_41_12</name>
    <dbReference type="NCBI Taxonomy" id="1801774"/>
    <lineage>
        <taxon>Bacteria</taxon>
        <taxon>Candidatus Nomuraibacteriota</taxon>
    </lineage>
</organism>
<feature type="transmembrane region" description="Helical" evidence="10">
    <location>
        <begin position="119"/>
        <end position="136"/>
    </location>
</feature>
<dbReference type="PANTHER" id="PTHR10906">
    <property type="entry name" value="SECY/SEC61-ALPHA FAMILY MEMBER"/>
    <property type="match status" value="1"/>
</dbReference>
<dbReference type="InterPro" id="IPR002208">
    <property type="entry name" value="SecY/SEC61-alpha"/>
</dbReference>
<dbReference type="SUPFAM" id="SSF103491">
    <property type="entry name" value="Preprotein translocase SecY subunit"/>
    <property type="match status" value="1"/>
</dbReference>
<name>A0A1F6WXJ4_9BACT</name>
<keyword evidence="7 10" id="KW-0811">Translocation</keyword>
<dbReference type="InterPro" id="IPR030659">
    <property type="entry name" value="SecY_CS"/>
</dbReference>
<dbReference type="HAMAP" id="MF_01465">
    <property type="entry name" value="SecY"/>
    <property type="match status" value="1"/>
</dbReference>
<evidence type="ECO:0000256" key="8">
    <source>
        <dbReference type="ARBA" id="ARBA00023136"/>
    </source>
</evidence>
<feature type="transmembrane region" description="Helical" evidence="10">
    <location>
        <begin position="265"/>
        <end position="288"/>
    </location>
</feature>
<keyword evidence="4 10" id="KW-0812">Transmembrane</keyword>
<evidence type="ECO:0000256" key="11">
    <source>
        <dbReference type="RuleBase" id="RU000537"/>
    </source>
</evidence>
<evidence type="ECO:0000256" key="5">
    <source>
        <dbReference type="ARBA" id="ARBA00022927"/>
    </source>
</evidence>
<dbReference type="GO" id="GO:0065002">
    <property type="term" value="P:intracellular protein transmembrane transport"/>
    <property type="evidence" value="ECO:0007669"/>
    <property type="project" value="UniProtKB-UniRule"/>
</dbReference>
<proteinExistence type="inferred from homology"/>
<dbReference type="PROSITE" id="PS00755">
    <property type="entry name" value="SECY_1"/>
    <property type="match status" value="1"/>
</dbReference>
<dbReference type="AlphaFoldDB" id="A0A1F6WXJ4"/>
<protein>
    <recommendedName>
        <fullName evidence="9 10">Protein translocase subunit SecY</fullName>
    </recommendedName>
</protein>
<keyword evidence="6 10" id="KW-1133">Transmembrane helix</keyword>
<evidence type="ECO:0000256" key="12">
    <source>
        <dbReference type="RuleBase" id="RU003484"/>
    </source>
</evidence>
<feature type="transmembrane region" description="Helical" evidence="10">
    <location>
        <begin position="390"/>
        <end position="411"/>
    </location>
</feature>
<comment type="function">
    <text evidence="10 11">The central subunit of the protein translocation channel SecYEG. Consists of two halves formed by TMs 1-5 and 6-10. These two domains form a lateral gate at the front which open onto the bilayer between TMs 2 and 7, and are clamped together by SecE at the back. The channel is closed by both a pore ring composed of hydrophobic SecY resides and a short helix (helix 2A) on the extracellular side of the membrane which forms a plug. The plug probably moves laterally to allow the channel to open. The ring and the pore may move independently.</text>
</comment>
<dbReference type="InterPro" id="IPR026593">
    <property type="entry name" value="SecY"/>
</dbReference>
<comment type="caution">
    <text evidence="14">The sequence shown here is derived from an EMBL/GenBank/DDBJ whole genome shotgun (WGS) entry which is preliminary data.</text>
</comment>
<evidence type="ECO:0000256" key="7">
    <source>
        <dbReference type="ARBA" id="ARBA00023010"/>
    </source>
</evidence>
<dbReference type="Proteomes" id="UP000176187">
    <property type="component" value="Unassembled WGS sequence"/>
</dbReference>
<dbReference type="Gene3D" id="1.10.3370.10">
    <property type="entry name" value="SecY subunit domain"/>
    <property type="match status" value="1"/>
</dbReference>
<comment type="subcellular location">
    <subcellularLocation>
        <location evidence="10">Cell membrane</location>
        <topology evidence="10">Multi-pass membrane protein</topology>
    </subcellularLocation>
    <subcellularLocation>
        <location evidence="1 12">Membrane</location>
        <topology evidence="1 12">Multi-pass membrane protein</topology>
    </subcellularLocation>
</comment>
<comment type="subunit">
    <text evidence="10">Component of the Sec protein translocase complex. Heterotrimer consisting of SecY, SecE and SecG subunits. The heterotrimers can form oligomers, although 1 heterotrimer is thought to be able to translocate proteins. Interacts with the ribosome. Interacts with SecDF, and other proteins may be involved. Interacts with SecA.</text>
</comment>
<sequence length="423" mass="46429">MLNFWNKMKLVWTDTSLRKRVFFVLFILILFRLLSAIPIPGIDTLQLNRFLSNNQFFGILNIFSGGGLSNLSIIMLGVGPYITSSIIMQLLTIMVPALKKIYHEEGEAGRKRFTQYSRLLTVPLAGLQGFALLAILESQNILVNLTAFDRVTNLIIVVAGSILLMWLGELVSEFGIGNGVSLIIFAGIVATLPSQVSQLAFTFDVSQVPLYLMFMVVGVLVIAGIVLVTEAERPIPVTYAKRVRGMKMYGGGSTYLPLRVNQAGVIPIIFALSILLFPQMIGTFLSRFDNVIIAKISSLLISFTQTSVLYAILYFILVFLFTYFYTAVTFDPEALSTNLQKNGAFIPGIRPGASTSDYISKVLSRITLLGAVFLGFIAVLPLIMQFATGIAALALGGTSILIVVSVVLDLMKKVDSQISMREY</sequence>
<dbReference type="Pfam" id="PF00344">
    <property type="entry name" value="SecY"/>
    <property type="match status" value="1"/>
</dbReference>
<evidence type="ECO:0000256" key="13">
    <source>
        <dbReference type="RuleBase" id="RU004349"/>
    </source>
</evidence>
<feature type="transmembrane region" description="Helical" evidence="10">
    <location>
        <begin position="308"/>
        <end position="328"/>
    </location>
</feature>
<accession>A0A1F6WXJ4</accession>
<reference evidence="14 15" key="1">
    <citation type="journal article" date="2016" name="Nat. Commun.">
        <title>Thousands of microbial genomes shed light on interconnected biogeochemical processes in an aquifer system.</title>
        <authorList>
            <person name="Anantharaman K."/>
            <person name="Brown C.T."/>
            <person name="Hug L.A."/>
            <person name="Sharon I."/>
            <person name="Castelle C.J."/>
            <person name="Probst A.J."/>
            <person name="Thomas B.C."/>
            <person name="Singh A."/>
            <person name="Wilkins M.J."/>
            <person name="Karaoz U."/>
            <person name="Brodie E.L."/>
            <person name="Williams K.H."/>
            <person name="Hubbard S.S."/>
            <person name="Banfield J.F."/>
        </authorList>
    </citation>
    <scope>NUCLEOTIDE SEQUENCE [LARGE SCALE GENOMIC DNA]</scope>
</reference>
<evidence type="ECO:0000256" key="3">
    <source>
        <dbReference type="ARBA" id="ARBA00022448"/>
    </source>
</evidence>
<keyword evidence="8 10" id="KW-0472">Membrane</keyword>
<evidence type="ECO:0000256" key="2">
    <source>
        <dbReference type="ARBA" id="ARBA00005751"/>
    </source>
</evidence>
<feature type="transmembrane region" description="Helical" evidence="10">
    <location>
        <begin position="174"/>
        <end position="196"/>
    </location>
</feature>
<evidence type="ECO:0000256" key="1">
    <source>
        <dbReference type="ARBA" id="ARBA00004141"/>
    </source>
</evidence>
<comment type="caution">
    <text evidence="10">Lacks conserved residue(s) required for the propagation of feature annotation.</text>
</comment>
<dbReference type="PIRSF" id="PIRSF004557">
    <property type="entry name" value="SecY"/>
    <property type="match status" value="1"/>
</dbReference>
<dbReference type="PRINTS" id="PR00303">
    <property type="entry name" value="SECYTRNLCASE"/>
</dbReference>
<dbReference type="GO" id="GO:0005886">
    <property type="term" value="C:plasma membrane"/>
    <property type="evidence" value="ECO:0007669"/>
    <property type="project" value="UniProtKB-SubCell"/>
</dbReference>
<gene>
    <name evidence="10" type="primary">secY</name>
    <name evidence="14" type="ORF">A3A05_01335</name>
</gene>
<feature type="transmembrane region" description="Helical" evidence="10">
    <location>
        <begin position="366"/>
        <end position="384"/>
    </location>
</feature>
<dbReference type="STRING" id="1801774.A3A05_01335"/>
<dbReference type="InterPro" id="IPR023201">
    <property type="entry name" value="SecY_dom_sf"/>
</dbReference>
<keyword evidence="5 10" id="KW-0653">Protein transport</keyword>
<evidence type="ECO:0000256" key="10">
    <source>
        <dbReference type="HAMAP-Rule" id="MF_01465"/>
    </source>
</evidence>
<feature type="transmembrane region" description="Helical" evidence="10">
    <location>
        <begin position="208"/>
        <end position="228"/>
    </location>
</feature>